<gene>
    <name evidence="1" type="ORF">K3G42_028578</name>
</gene>
<dbReference type="Proteomes" id="UP000827872">
    <property type="component" value="Linkage Group LG06"/>
</dbReference>
<proteinExistence type="predicted"/>
<protein>
    <submittedName>
        <fullName evidence="1">Uncharacterized protein</fullName>
    </submittedName>
</protein>
<accession>A0ACB8FRR8</accession>
<evidence type="ECO:0000313" key="1">
    <source>
        <dbReference type="EMBL" id="KAH8008263.1"/>
    </source>
</evidence>
<name>A0ACB8FRR8_9SAUR</name>
<organism evidence="1 2">
    <name type="scientific">Sphaerodactylus townsendi</name>
    <dbReference type="NCBI Taxonomy" id="933632"/>
    <lineage>
        <taxon>Eukaryota</taxon>
        <taxon>Metazoa</taxon>
        <taxon>Chordata</taxon>
        <taxon>Craniata</taxon>
        <taxon>Vertebrata</taxon>
        <taxon>Euteleostomi</taxon>
        <taxon>Lepidosauria</taxon>
        <taxon>Squamata</taxon>
        <taxon>Bifurcata</taxon>
        <taxon>Gekkota</taxon>
        <taxon>Sphaerodactylidae</taxon>
        <taxon>Sphaerodactylus</taxon>
    </lineage>
</organism>
<comment type="caution">
    <text evidence="1">The sequence shown here is derived from an EMBL/GenBank/DDBJ whole genome shotgun (WGS) entry which is preliminary data.</text>
</comment>
<dbReference type="EMBL" id="CM037619">
    <property type="protein sequence ID" value="KAH8008263.1"/>
    <property type="molecule type" value="Genomic_DNA"/>
</dbReference>
<evidence type="ECO:0000313" key="2">
    <source>
        <dbReference type="Proteomes" id="UP000827872"/>
    </source>
</evidence>
<sequence>MAEYLSLSEEALIQRCQEKKIPYEGKSVTDLRVLLIQSCREKVSGTSEVGVPWEIQLRREQMALEREKMEMEAREAKERRDLERARMEHEWRKVRMEMEKAKLDAEVKIPQQQWRSETACTKKAQAASEVDLALQVQLRRGQATLEREKIEMEARKAKKMKELERAWMNHERGKVRMEMEKAELEAEVKIPQQQWRSETACTEKARAAAEVDLPLKLNTIFCKRLIE</sequence>
<reference evidence="1" key="1">
    <citation type="submission" date="2021-08" db="EMBL/GenBank/DDBJ databases">
        <title>The first chromosome-level gecko genome reveals the dynamic sex chromosomes of Neotropical dwarf geckos (Sphaerodactylidae: Sphaerodactylus).</title>
        <authorList>
            <person name="Pinto B.J."/>
            <person name="Keating S.E."/>
            <person name="Gamble T."/>
        </authorList>
    </citation>
    <scope>NUCLEOTIDE SEQUENCE</scope>
    <source>
        <strain evidence="1">TG3544</strain>
    </source>
</reference>
<keyword evidence="2" id="KW-1185">Reference proteome</keyword>